<keyword evidence="10" id="KW-0066">ATP synthesis</keyword>
<keyword evidence="4" id="KW-0138">CF(0)</keyword>
<dbReference type="CDD" id="cd00310">
    <property type="entry name" value="ATP-synt_Fo_a_6"/>
    <property type="match status" value="1"/>
</dbReference>
<sequence length="208" mass="23169">MFLNFESSLMFIPVGIFMMGLLILLVHGLLKVFYSKALLSDVILHFSSTNYYTGLVFMLTMFFIVFICNLLGLVPGVFPMSSLPFFTMGMAVVLWGGGYIYCMKHNMLGCVSHMLPLGAPMVLSVFLVWVEVLSWLCRPIALGVRLTANITAGHLLLTLVGGGVFFSGYYFLVPFLFLLALMTMEIGVAMIQSYVYNLLLSLYMDEGL</sequence>
<evidence type="ECO:0000256" key="11">
    <source>
        <dbReference type="RuleBase" id="RU004450"/>
    </source>
</evidence>
<name>D0Z5Q2_STYPL</name>
<feature type="transmembrane region" description="Helical" evidence="12">
    <location>
        <begin position="156"/>
        <end position="179"/>
    </location>
</feature>
<comment type="similarity">
    <text evidence="2">Belongs to the ATPase A chain family.</text>
</comment>
<dbReference type="GO" id="GO:0005743">
    <property type="term" value="C:mitochondrial inner membrane"/>
    <property type="evidence" value="ECO:0007669"/>
    <property type="project" value="UniProtKB-SubCell"/>
</dbReference>
<evidence type="ECO:0000256" key="4">
    <source>
        <dbReference type="ARBA" id="ARBA00022547"/>
    </source>
</evidence>
<dbReference type="Gene3D" id="1.20.120.220">
    <property type="entry name" value="ATP synthase, F0 complex, subunit A"/>
    <property type="match status" value="1"/>
</dbReference>
<feature type="transmembrane region" description="Helical" evidence="12">
    <location>
        <begin position="114"/>
        <end position="136"/>
    </location>
</feature>
<protein>
    <recommendedName>
        <fullName evidence="11">ATP synthase subunit a</fullName>
    </recommendedName>
</protein>
<dbReference type="GeneID" id="8656156"/>
<keyword evidence="13" id="KW-0496">Mitochondrion</keyword>
<dbReference type="InterPro" id="IPR035908">
    <property type="entry name" value="F0_ATP_A_sf"/>
</dbReference>
<proteinExistence type="inferred from homology"/>
<dbReference type="SUPFAM" id="SSF81336">
    <property type="entry name" value="F1F0 ATP synthase subunit A"/>
    <property type="match status" value="1"/>
</dbReference>
<dbReference type="AlphaFoldDB" id="D0Z5Q2"/>
<keyword evidence="3" id="KW-0813">Transport</keyword>
<keyword evidence="5 12" id="KW-0812">Transmembrane</keyword>
<evidence type="ECO:0000256" key="5">
    <source>
        <dbReference type="ARBA" id="ARBA00022692"/>
    </source>
</evidence>
<dbReference type="CTD" id="4508"/>
<dbReference type="PANTHER" id="PTHR11410">
    <property type="entry name" value="ATP SYNTHASE SUBUNIT A"/>
    <property type="match status" value="1"/>
</dbReference>
<dbReference type="NCBIfam" id="TIGR01131">
    <property type="entry name" value="ATP_synt_6_or_A"/>
    <property type="match status" value="1"/>
</dbReference>
<dbReference type="InterPro" id="IPR023011">
    <property type="entry name" value="ATP_synth_F0_asu_AS"/>
</dbReference>
<accession>D0Z5Q2</accession>
<evidence type="ECO:0000313" key="13">
    <source>
        <dbReference type="EMBL" id="CAL24350.1"/>
    </source>
</evidence>
<evidence type="ECO:0000256" key="3">
    <source>
        <dbReference type="ARBA" id="ARBA00022448"/>
    </source>
</evidence>
<evidence type="ECO:0000256" key="2">
    <source>
        <dbReference type="ARBA" id="ARBA00006810"/>
    </source>
</evidence>
<organism evidence="13">
    <name type="scientific">Styela plicata</name>
    <name type="common">Wrinkled sea squirt</name>
    <name type="synonym">Ascidia plicata</name>
    <dbReference type="NCBI Taxonomy" id="7726"/>
    <lineage>
        <taxon>Eukaryota</taxon>
        <taxon>Metazoa</taxon>
        <taxon>Chordata</taxon>
        <taxon>Tunicata</taxon>
        <taxon>Ascidiacea</taxon>
        <taxon>Stolidobranchia</taxon>
        <taxon>Styelidae</taxon>
        <taxon>Styela</taxon>
    </lineage>
</organism>
<evidence type="ECO:0000256" key="8">
    <source>
        <dbReference type="ARBA" id="ARBA00023065"/>
    </source>
</evidence>
<dbReference type="GO" id="GO:0046933">
    <property type="term" value="F:proton-transporting ATP synthase activity, rotational mechanism"/>
    <property type="evidence" value="ECO:0007669"/>
    <property type="project" value="TreeGrafter"/>
</dbReference>
<gene>
    <name evidence="13" type="primary">atp6</name>
</gene>
<feature type="transmembrane region" description="Helical" evidence="12">
    <location>
        <begin position="83"/>
        <end position="102"/>
    </location>
</feature>
<dbReference type="PROSITE" id="PS00449">
    <property type="entry name" value="ATPASE_A"/>
    <property type="match status" value="1"/>
</dbReference>
<dbReference type="PRINTS" id="PR00123">
    <property type="entry name" value="ATPASEA"/>
</dbReference>
<feature type="transmembrane region" description="Helical" evidence="12">
    <location>
        <begin position="12"/>
        <end position="34"/>
    </location>
</feature>
<comment type="subcellular location">
    <subcellularLocation>
        <location evidence="1">Membrane</location>
        <topology evidence="1">Multi-pass membrane protein</topology>
    </subcellularLocation>
    <subcellularLocation>
        <location evidence="11">Mitochondrion inner membrane</location>
        <topology evidence="11">Multi-pass membrane protein</topology>
    </subcellularLocation>
</comment>
<keyword evidence="9 12" id="KW-0472">Membrane</keyword>
<geneLocation type="mitochondrion" evidence="13"/>
<dbReference type="Pfam" id="PF00119">
    <property type="entry name" value="ATP-synt_A"/>
    <property type="match status" value="1"/>
</dbReference>
<dbReference type="InterPro" id="IPR000568">
    <property type="entry name" value="ATP_synth_F0_asu"/>
</dbReference>
<dbReference type="PANTHER" id="PTHR11410:SF0">
    <property type="entry name" value="ATP SYNTHASE SUBUNIT A"/>
    <property type="match status" value="1"/>
</dbReference>
<evidence type="ECO:0000256" key="6">
    <source>
        <dbReference type="ARBA" id="ARBA00022781"/>
    </source>
</evidence>
<dbReference type="RefSeq" id="YP_003331156.1">
    <property type="nucleotide sequence ID" value="NC_013565.1"/>
</dbReference>
<keyword evidence="6" id="KW-0375">Hydrogen ion transport</keyword>
<dbReference type="GO" id="GO:0045259">
    <property type="term" value="C:proton-transporting ATP synthase complex"/>
    <property type="evidence" value="ECO:0007669"/>
    <property type="project" value="UniProtKB-KW"/>
</dbReference>
<evidence type="ECO:0000256" key="10">
    <source>
        <dbReference type="ARBA" id="ARBA00023310"/>
    </source>
</evidence>
<dbReference type="EMBL" id="AM292601">
    <property type="protein sequence ID" value="CAL24350.1"/>
    <property type="molecule type" value="Genomic_DNA"/>
</dbReference>
<keyword evidence="8" id="KW-0406">Ion transport</keyword>
<keyword evidence="7 12" id="KW-1133">Transmembrane helix</keyword>
<evidence type="ECO:0000256" key="7">
    <source>
        <dbReference type="ARBA" id="ARBA00022989"/>
    </source>
</evidence>
<evidence type="ECO:0000256" key="1">
    <source>
        <dbReference type="ARBA" id="ARBA00004141"/>
    </source>
</evidence>
<dbReference type="InterPro" id="IPR045083">
    <property type="entry name" value="ATP_synth_F0_asu_bact/mt"/>
</dbReference>
<feature type="transmembrane region" description="Helical" evidence="12">
    <location>
        <begin position="55"/>
        <end position="77"/>
    </location>
</feature>
<evidence type="ECO:0000256" key="9">
    <source>
        <dbReference type="ARBA" id="ARBA00023136"/>
    </source>
</evidence>
<evidence type="ECO:0000256" key="12">
    <source>
        <dbReference type="SAM" id="Phobius"/>
    </source>
</evidence>
<reference evidence="13" key="1">
    <citation type="journal article" date="2009" name="Mol. Biol. Evol.">
        <title>Hyper-variability of ascidian mitochondrial gene order: exposing the myth of deuterostome organelle genome stability.</title>
        <authorList>
            <person name="Gissi C."/>
            <person name="Pesole G."/>
            <person name="Mastrototaro F."/>
            <person name="Iannelli F."/>
            <person name="Guida V."/>
            <person name="Griggio F."/>
        </authorList>
    </citation>
    <scope>NUCLEOTIDE SEQUENCE</scope>
    <source>
        <tissue evidence="13">Gonads</tissue>
    </source>
</reference>